<dbReference type="STRING" id="28128.HMPREF3226_01126"/>
<evidence type="ECO:0000313" key="10">
    <source>
        <dbReference type="EMBL" id="KXA39914.1"/>
    </source>
</evidence>
<dbReference type="Pfam" id="PF01343">
    <property type="entry name" value="Peptidase_S49"/>
    <property type="match status" value="2"/>
</dbReference>
<dbReference type="Gene3D" id="3.90.226.10">
    <property type="entry name" value="2-enoyl-CoA Hydratase, Chain A, domain 1"/>
    <property type="match status" value="3"/>
</dbReference>
<feature type="transmembrane region" description="Helical" evidence="8">
    <location>
        <begin position="12"/>
        <end position="35"/>
    </location>
</feature>
<organism evidence="10 11">
    <name type="scientific">Prevotella corporis</name>
    <dbReference type="NCBI Taxonomy" id="28128"/>
    <lineage>
        <taxon>Bacteria</taxon>
        <taxon>Pseudomonadati</taxon>
        <taxon>Bacteroidota</taxon>
        <taxon>Bacteroidia</taxon>
        <taxon>Bacteroidales</taxon>
        <taxon>Prevotellaceae</taxon>
        <taxon>Prevotella</taxon>
    </lineage>
</organism>
<gene>
    <name evidence="10" type="ORF">HMPREF3226_01126</name>
</gene>
<evidence type="ECO:0000259" key="9">
    <source>
        <dbReference type="Pfam" id="PF01343"/>
    </source>
</evidence>
<dbReference type="PIRSF" id="PIRSF001217">
    <property type="entry name" value="Protease_4_SppA"/>
    <property type="match status" value="1"/>
</dbReference>
<comment type="caution">
    <text evidence="10">The sequence shown here is derived from an EMBL/GenBank/DDBJ whole genome shotgun (WGS) entry which is preliminary data.</text>
</comment>
<feature type="domain" description="Peptidase S49" evidence="9">
    <location>
        <begin position="123"/>
        <end position="277"/>
    </location>
</feature>
<dbReference type="NCBIfam" id="TIGR00705">
    <property type="entry name" value="SppA_67K"/>
    <property type="match status" value="1"/>
</dbReference>
<comment type="subcellular location">
    <subcellularLocation>
        <location evidence="1">Membrane</location>
    </subcellularLocation>
</comment>
<dbReference type="PANTHER" id="PTHR33209:SF1">
    <property type="entry name" value="PEPTIDASE S49 DOMAIN-CONTAINING PROTEIN"/>
    <property type="match status" value="1"/>
</dbReference>
<dbReference type="GO" id="GO:0016020">
    <property type="term" value="C:membrane"/>
    <property type="evidence" value="ECO:0007669"/>
    <property type="project" value="UniProtKB-SubCell"/>
</dbReference>
<feature type="active site" description="Nucleophile" evidence="7">
    <location>
        <position position="388"/>
    </location>
</feature>
<feature type="domain" description="Peptidase S49" evidence="9">
    <location>
        <begin position="372"/>
        <end position="524"/>
    </location>
</feature>
<proteinExistence type="inferred from homology"/>
<dbReference type="CDD" id="cd07018">
    <property type="entry name" value="S49_SppA_67K_type"/>
    <property type="match status" value="1"/>
</dbReference>
<reference evidence="11" key="1">
    <citation type="submission" date="2016-01" db="EMBL/GenBank/DDBJ databases">
        <authorList>
            <person name="Mitreva M."/>
            <person name="Pepin K.H."/>
            <person name="Mihindukulasuriya K.A."/>
            <person name="Fulton R."/>
            <person name="Fronick C."/>
            <person name="O'Laughlin M."/>
            <person name="Miner T."/>
            <person name="Herter B."/>
            <person name="Rosa B.A."/>
            <person name="Cordes M."/>
            <person name="Tomlinson C."/>
            <person name="Wollam A."/>
            <person name="Palsikar V.B."/>
            <person name="Mardis E.R."/>
            <person name="Wilson R.K."/>
        </authorList>
    </citation>
    <scope>NUCLEOTIDE SEQUENCE [LARGE SCALE GENOMIC DNA]</scope>
    <source>
        <strain evidence="11">MJR7716</strain>
    </source>
</reference>
<dbReference type="Proteomes" id="UP000070533">
    <property type="component" value="Unassembled WGS sequence"/>
</dbReference>
<feature type="active site" description="Proton donor/acceptor" evidence="7">
    <location>
        <position position="191"/>
    </location>
</feature>
<keyword evidence="8" id="KW-1133">Transmembrane helix</keyword>
<dbReference type="RefSeq" id="WP_060940536.1">
    <property type="nucleotide sequence ID" value="NZ_KQ957241.1"/>
</dbReference>
<comment type="similarity">
    <text evidence="2">Belongs to the peptidase S49 family.</text>
</comment>
<keyword evidence="6 8" id="KW-0472">Membrane</keyword>
<dbReference type="EMBL" id="LRQG01000086">
    <property type="protein sequence ID" value="KXA39914.1"/>
    <property type="molecule type" value="Genomic_DNA"/>
</dbReference>
<dbReference type="PATRIC" id="fig|28128.5.peg.1143"/>
<keyword evidence="5" id="KW-0720">Serine protease</keyword>
<dbReference type="InterPro" id="IPR004634">
    <property type="entry name" value="Pept_S49_pIV"/>
</dbReference>
<evidence type="ECO:0000256" key="6">
    <source>
        <dbReference type="ARBA" id="ARBA00023136"/>
    </source>
</evidence>
<dbReference type="OrthoDB" id="9764363at2"/>
<name>A0A133QAL4_9BACT</name>
<dbReference type="InterPro" id="IPR047217">
    <property type="entry name" value="S49_SppA_67K_type_N"/>
</dbReference>
<dbReference type="GO" id="GO:0006465">
    <property type="term" value="P:signal peptide processing"/>
    <property type="evidence" value="ECO:0007669"/>
    <property type="project" value="InterPro"/>
</dbReference>
<dbReference type="CDD" id="cd07023">
    <property type="entry name" value="S49_Sppa_N_C"/>
    <property type="match status" value="1"/>
</dbReference>
<dbReference type="eggNOG" id="COG0616">
    <property type="taxonomic scope" value="Bacteria"/>
</dbReference>
<dbReference type="NCBIfam" id="TIGR00706">
    <property type="entry name" value="SppA_dom"/>
    <property type="match status" value="1"/>
</dbReference>
<dbReference type="Gene3D" id="6.20.330.10">
    <property type="match status" value="1"/>
</dbReference>
<keyword evidence="3" id="KW-0645">Protease</keyword>
<keyword evidence="4" id="KW-0378">Hydrolase</keyword>
<dbReference type="PANTHER" id="PTHR33209">
    <property type="entry name" value="PROTEASE 4"/>
    <property type="match status" value="1"/>
</dbReference>
<evidence type="ECO:0000256" key="7">
    <source>
        <dbReference type="PIRSR" id="PIRSR001217-1"/>
    </source>
</evidence>
<evidence type="ECO:0000256" key="5">
    <source>
        <dbReference type="ARBA" id="ARBA00022825"/>
    </source>
</evidence>
<keyword evidence="11" id="KW-1185">Reference proteome</keyword>
<dbReference type="InterPro" id="IPR002142">
    <property type="entry name" value="Peptidase_S49"/>
</dbReference>
<evidence type="ECO:0000256" key="2">
    <source>
        <dbReference type="ARBA" id="ARBA00008683"/>
    </source>
</evidence>
<sequence>MKDFFKNVLATIVGILLTGFILVIFGLLSIIGMAISSEKSASIKNNSVLSINLSGQMTERVEDDFMTQLSGQVSNNISLEDFISGVRKAKNNDKIKGIYLEAGAFAPDSYASLQAARNALLDFKKSGKWIVAYGDIYTQGAYYLASVADKLYLNPQGQIDWHGLAAQPVFLKDMLAKVGVKMQVAKVGTYKSATEQFTGDKMSDADRAQTTAYLNGIWQNITKGVSESRKISVATLNQYADSLITFAAPNEYQKLKLVDGLLYTDQVKKEVKKLLNIEEKKRINQVSLTDLKGIGDEDDGEEIAVYYAYGNIVDGNAPGMFSQGHLIDAQVVCKDIEDLMKDKDVKAVVLRINSGGGSAYASEQIWHQIVELKKVKPVVVSMGGMAASGGYYISAPANWIVAEPTTLTGSIGIFGMFPDLGGLYSEKLGLKFDEVKTNKNAAFGSMTRPFTPEEMSYLERYIDRGYKTFKNRVAQGRKMSDAQVENIAQGHVYTGQDAFKIKLVDELGGIEKAIAKAAKLANLKEYHTASYPVPVDWMTQFVNQMTQKNYLDEQLRATLGIYYEPFTLIKDLNNQAAIQARIPYYPNIK</sequence>
<protein>
    <submittedName>
        <fullName evidence="10">Signal peptide peptidase SppA</fullName>
    </submittedName>
</protein>
<keyword evidence="8" id="KW-0812">Transmembrane</keyword>
<evidence type="ECO:0000256" key="4">
    <source>
        <dbReference type="ARBA" id="ARBA00022801"/>
    </source>
</evidence>
<evidence type="ECO:0000256" key="3">
    <source>
        <dbReference type="ARBA" id="ARBA00022670"/>
    </source>
</evidence>
<evidence type="ECO:0000313" key="11">
    <source>
        <dbReference type="Proteomes" id="UP000070533"/>
    </source>
</evidence>
<evidence type="ECO:0000256" key="8">
    <source>
        <dbReference type="SAM" id="Phobius"/>
    </source>
</evidence>
<dbReference type="InterPro" id="IPR029045">
    <property type="entry name" value="ClpP/crotonase-like_dom_sf"/>
</dbReference>
<dbReference type="InterPro" id="IPR047272">
    <property type="entry name" value="S49_SppA_C"/>
</dbReference>
<dbReference type="GO" id="GO:0008236">
    <property type="term" value="F:serine-type peptidase activity"/>
    <property type="evidence" value="ECO:0007669"/>
    <property type="project" value="UniProtKB-KW"/>
</dbReference>
<dbReference type="InterPro" id="IPR004635">
    <property type="entry name" value="Pept_S49_SppA"/>
</dbReference>
<accession>A0A133QAL4</accession>
<evidence type="ECO:0000256" key="1">
    <source>
        <dbReference type="ARBA" id="ARBA00004370"/>
    </source>
</evidence>
<dbReference type="SUPFAM" id="SSF52096">
    <property type="entry name" value="ClpP/crotonase"/>
    <property type="match status" value="2"/>
</dbReference>
<dbReference type="AlphaFoldDB" id="A0A133QAL4"/>